<sequence>MTELLSALCLVAVLEGLLLFAAPRGWKQAAEQLQALPDRQLRLIGAACVGAGLLALWWIRAGAEPAIG</sequence>
<dbReference type="RefSeq" id="WP_182670501.1">
    <property type="nucleotide sequence ID" value="NZ_JACHTE010000010.1"/>
</dbReference>
<feature type="transmembrane region" description="Helical" evidence="1">
    <location>
        <begin position="40"/>
        <end position="59"/>
    </location>
</feature>
<evidence type="ECO:0000313" key="2">
    <source>
        <dbReference type="EMBL" id="MBB1089575.1"/>
    </source>
</evidence>
<accession>A0A7W3U6F8</accession>
<organism evidence="2 3">
    <name type="scientific">Marilutibacter penaei</name>
    <dbReference type="NCBI Taxonomy" id="2759900"/>
    <lineage>
        <taxon>Bacteria</taxon>
        <taxon>Pseudomonadati</taxon>
        <taxon>Pseudomonadota</taxon>
        <taxon>Gammaproteobacteria</taxon>
        <taxon>Lysobacterales</taxon>
        <taxon>Lysobacteraceae</taxon>
        <taxon>Marilutibacter</taxon>
    </lineage>
</organism>
<dbReference type="PANTHER" id="PTHR38602">
    <property type="entry name" value="INNER MEMBRANE PROTEIN-RELATED"/>
    <property type="match status" value="1"/>
</dbReference>
<gene>
    <name evidence="2" type="ORF">H4F99_13910</name>
</gene>
<keyword evidence="1" id="KW-1133">Transmembrane helix</keyword>
<evidence type="ECO:0000256" key="1">
    <source>
        <dbReference type="SAM" id="Phobius"/>
    </source>
</evidence>
<protein>
    <submittedName>
        <fullName evidence="2">DUF2065 family protein</fullName>
    </submittedName>
</protein>
<keyword evidence="1" id="KW-0812">Transmembrane</keyword>
<dbReference type="Pfam" id="PF09838">
    <property type="entry name" value="DUF2065"/>
    <property type="match status" value="1"/>
</dbReference>
<dbReference type="Proteomes" id="UP000552587">
    <property type="component" value="Unassembled WGS sequence"/>
</dbReference>
<keyword evidence="1" id="KW-0472">Membrane</keyword>
<reference evidence="2 3" key="1">
    <citation type="submission" date="2020-07" db="EMBL/GenBank/DDBJ databases">
        <authorList>
            <person name="Xu S."/>
            <person name="Li A."/>
        </authorList>
    </citation>
    <scope>NUCLEOTIDE SEQUENCE [LARGE SCALE GENOMIC DNA]</scope>
    <source>
        <strain evidence="2 3">SG-8</strain>
    </source>
</reference>
<dbReference type="EMBL" id="JACHTE010000010">
    <property type="protein sequence ID" value="MBB1089575.1"/>
    <property type="molecule type" value="Genomic_DNA"/>
</dbReference>
<proteinExistence type="predicted"/>
<name>A0A7W3U6F8_9GAMM</name>
<dbReference type="AlphaFoldDB" id="A0A7W3U6F8"/>
<evidence type="ECO:0000313" key="3">
    <source>
        <dbReference type="Proteomes" id="UP000552587"/>
    </source>
</evidence>
<dbReference type="InterPro" id="IPR019201">
    <property type="entry name" value="DUF2065"/>
</dbReference>
<keyword evidence="3" id="KW-1185">Reference proteome</keyword>
<dbReference type="PANTHER" id="PTHR38602:SF1">
    <property type="entry name" value="INNER MEMBRANE PROTEIN"/>
    <property type="match status" value="1"/>
</dbReference>
<comment type="caution">
    <text evidence="2">The sequence shown here is derived from an EMBL/GenBank/DDBJ whole genome shotgun (WGS) entry which is preliminary data.</text>
</comment>